<dbReference type="EMBL" id="QRKD01000062">
    <property type="protein sequence ID" value="RHH83583.1"/>
    <property type="molecule type" value="Genomic_DNA"/>
</dbReference>
<keyword evidence="1" id="KW-0175">Coiled coil</keyword>
<proteinExistence type="predicted"/>
<accession>A0A414YBT5</accession>
<sequence length="310" mass="36039">MADNKKKFTLQAYDIENEEIGKAYSDLQEKLKEKLEAREIADIRRMKLNPESPEEDLLSDFAITERYVFGVMWRISPAKEVPSIPEGLFKNPTIQIDDIQEQEKRISLICKDHYYFSLNKHFLVTNLPKSRIKSLQVYLNWLLEAVRGDKLYKFTPKVKAPDSTQLSQISNIVFADPTKKLKGKKKEEKIENAIKVFKCAEDLLKKIVEEIPDFQQMLDNKILSAQLLVKFTKPRKMEEEDYEKLLGAYMKPISDADGVTFKLKNGKKITGSNILRTKNVEIEMIDDVRISEPALIQEMEEFLRELNSEL</sequence>
<dbReference type="RefSeq" id="WP_119961211.1">
    <property type="nucleotide sequence ID" value="NZ_CAXSLD010000048.1"/>
</dbReference>
<organism evidence="2 3">
    <name type="scientific">Bacteroides caccae</name>
    <dbReference type="NCBI Taxonomy" id="47678"/>
    <lineage>
        <taxon>Bacteria</taxon>
        <taxon>Pseudomonadati</taxon>
        <taxon>Bacteroidota</taxon>
        <taxon>Bacteroidia</taxon>
        <taxon>Bacteroidales</taxon>
        <taxon>Bacteroidaceae</taxon>
        <taxon>Bacteroides</taxon>
    </lineage>
</organism>
<evidence type="ECO:0000313" key="3">
    <source>
        <dbReference type="Proteomes" id="UP000283512"/>
    </source>
</evidence>
<name>A0A414YBT5_9BACE</name>
<comment type="caution">
    <text evidence="2">The sequence shown here is derived from an EMBL/GenBank/DDBJ whole genome shotgun (WGS) entry which is preliminary data.</text>
</comment>
<protein>
    <submittedName>
        <fullName evidence="2">Uncharacterized protein</fullName>
    </submittedName>
</protein>
<evidence type="ECO:0000256" key="1">
    <source>
        <dbReference type="SAM" id="Coils"/>
    </source>
</evidence>
<evidence type="ECO:0000313" key="2">
    <source>
        <dbReference type="EMBL" id="RHH83583.1"/>
    </source>
</evidence>
<feature type="coiled-coil region" evidence="1">
    <location>
        <begin position="10"/>
        <end position="37"/>
    </location>
</feature>
<dbReference type="Proteomes" id="UP000283512">
    <property type="component" value="Unassembled WGS sequence"/>
</dbReference>
<gene>
    <name evidence="2" type="ORF">DW190_22670</name>
</gene>
<dbReference type="AlphaFoldDB" id="A0A414YBT5"/>
<reference evidence="2 3" key="1">
    <citation type="submission" date="2018-08" db="EMBL/GenBank/DDBJ databases">
        <title>A genome reference for cultivated species of the human gut microbiota.</title>
        <authorList>
            <person name="Zou Y."/>
            <person name="Xue W."/>
            <person name="Luo G."/>
        </authorList>
    </citation>
    <scope>NUCLEOTIDE SEQUENCE [LARGE SCALE GENOMIC DNA]</scope>
    <source>
        <strain evidence="2 3">AM16-49B</strain>
    </source>
</reference>